<feature type="compositionally biased region" description="Basic and acidic residues" evidence="3">
    <location>
        <begin position="63"/>
        <end position="72"/>
    </location>
</feature>
<dbReference type="Proteomes" id="UP000054266">
    <property type="component" value="Unassembled WGS sequence"/>
</dbReference>
<dbReference type="Gene3D" id="1.10.10.10">
    <property type="entry name" value="Winged helix-like DNA-binding domain superfamily/Winged helix DNA-binding domain"/>
    <property type="match status" value="1"/>
</dbReference>
<feature type="compositionally biased region" description="Polar residues" evidence="3">
    <location>
        <begin position="479"/>
        <end position="501"/>
    </location>
</feature>
<dbReference type="GO" id="GO:0000339">
    <property type="term" value="F:RNA cap binding"/>
    <property type="evidence" value="ECO:0007669"/>
    <property type="project" value="InterPro"/>
</dbReference>
<dbReference type="PANTHER" id="PTHR22792:SF132">
    <property type="entry name" value="LA-RELATED PROTEIN 1"/>
    <property type="match status" value="1"/>
</dbReference>
<dbReference type="Pfam" id="PF05383">
    <property type="entry name" value="La"/>
    <property type="match status" value="1"/>
</dbReference>
<dbReference type="HOGENOM" id="CLU_005100_0_0_1"/>
<dbReference type="EMBL" id="KN846959">
    <property type="protein sequence ID" value="KIW67537.1"/>
    <property type="molecule type" value="Genomic_DNA"/>
</dbReference>
<dbReference type="SUPFAM" id="SSF46785">
    <property type="entry name" value="Winged helix' DNA-binding domain"/>
    <property type="match status" value="1"/>
</dbReference>
<feature type="domain" description="HTH La-type RNA-binding" evidence="4">
    <location>
        <begin position="703"/>
        <end position="803"/>
    </location>
</feature>
<feature type="compositionally biased region" description="Basic and acidic residues" evidence="3">
    <location>
        <begin position="120"/>
        <end position="133"/>
    </location>
</feature>
<feature type="compositionally biased region" description="Basic and acidic residues" evidence="3">
    <location>
        <begin position="303"/>
        <end position="320"/>
    </location>
</feature>
<feature type="compositionally biased region" description="Basic and acidic residues" evidence="3">
    <location>
        <begin position="229"/>
        <end position="240"/>
    </location>
</feature>
<dbReference type="InterPro" id="IPR036390">
    <property type="entry name" value="WH_DNA-bd_sf"/>
</dbReference>
<keyword evidence="6" id="KW-1185">Reference proteome</keyword>
<evidence type="ECO:0000313" key="6">
    <source>
        <dbReference type="Proteomes" id="UP000054266"/>
    </source>
</evidence>
<dbReference type="STRING" id="5601.A0A0D2DZJ2"/>
<dbReference type="PROSITE" id="PS50961">
    <property type="entry name" value="HTH_LA"/>
    <property type="match status" value="1"/>
</dbReference>
<feature type="compositionally biased region" description="Polar residues" evidence="3">
    <location>
        <begin position="145"/>
        <end position="160"/>
    </location>
</feature>
<dbReference type="AlphaFoldDB" id="A0A0D2DZJ2"/>
<accession>A0A0D2DZJ2</accession>
<feature type="compositionally biased region" description="Basic and acidic residues" evidence="3">
    <location>
        <begin position="534"/>
        <end position="567"/>
    </location>
</feature>
<dbReference type="InterPro" id="IPR045180">
    <property type="entry name" value="La_dom_prot"/>
</dbReference>
<feature type="compositionally biased region" description="Polar residues" evidence="3">
    <location>
        <begin position="291"/>
        <end position="301"/>
    </location>
</feature>
<dbReference type="GO" id="GO:0010494">
    <property type="term" value="C:cytoplasmic stress granule"/>
    <property type="evidence" value="ECO:0007669"/>
    <property type="project" value="TreeGrafter"/>
</dbReference>
<reference evidence="5 6" key="1">
    <citation type="submission" date="2015-01" db="EMBL/GenBank/DDBJ databases">
        <title>The Genome Sequence of Capronia semiimmersa CBS27337.</title>
        <authorList>
            <consortium name="The Broad Institute Genomics Platform"/>
            <person name="Cuomo C."/>
            <person name="de Hoog S."/>
            <person name="Gorbushina A."/>
            <person name="Stielow B."/>
            <person name="Teixiera M."/>
            <person name="Abouelleil A."/>
            <person name="Chapman S.B."/>
            <person name="Priest M."/>
            <person name="Young S.K."/>
            <person name="Wortman J."/>
            <person name="Nusbaum C."/>
            <person name="Birren B."/>
        </authorList>
    </citation>
    <scope>NUCLEOTIDE SEQUENCE [LARGE SCALE GENOMIC DNA]</scope>
    <source>
        <strain evidence="5 6">CBS 27337</strain>
    </source>
</reference>
<feature type="region of interest" description="Disordered" evidence="3">
    <location>
        <begin position="18"/>
        <end position="177"/>
    </location>
</feature>
<feature type="compositionally biased region" description="Polar residues" evidence="3">
    <location>
        <begin position="627"/>
        <end position="651"/>
    </location>
</feature>
<dbReference type="CDD" id="cd07323">
    <property type="entry name" value="LAM"/>
    <property type="match status" value="1"/>
</dbReference>
<dbReference type="GO" id="GO:0048255">
    <property type="term" value="P:mRNA stabilization"/>
    <property type="evidence" value="ECO:0007669"/>
    <property type="project" value="InterPro"/>
</dbReference>
<dbReference type="SMART" id="SM00715">
    <property type="entry name" value="LA"/>
    <property type="match status" value="1"/>
</dbReference>
<dbReference type="InterPro" id="IPR006630">
    <property type="entry name" value="La_HTH"/>
</dbReference>
<evidence type="ECO:0000259" key="4">
    <source>
        <dbReference type="PROSITE" id="PS50961"/>
    </source>
</evidence>
<feature type="compositionally biased region" description="Polar residues" evidence="3">
    <location>
        <begin position="595"/>
        <end position="608"/>
    </location>
</feature>
<evidence type="ECO:0000313" key="5">
    <source>
        <dbReference type="EMBL" id="KIW67537.1"/>
    </source>
</evidence>
<evidence type="ECO:0000256" key="2">
    <source>
        <dbReference type="PROSITE-ProRule" id="PRU00332"/>
    </source>
</evidence>
<evidence type="ECO:0000256" key="3">
    <source>
        <dbReference type="SAM" id="MobiDB-lite"/>
    </source>
</evidence>
<dbReference type="InterPro" id="IPR036388">
    <property type="entry name" value="WH-like_DNA-bd_sf"/>
</dbReference>
<evidence type="ECO:0000256" key="1">
    <source>
        <dbReference type="ARBA" id="ARBA00022884"/>
    </source>
</evidence>
<dbReference type="Pfam" id="PF21071">
    <property type="entry name" value="LARP1_HEAT"/>
    <property type="match status" value="1"/>
</dbReference>
<dbReference type="GO" id="GO:0005829">
    <property type="term" value="C:cytosol"/>
    <property type="evidence" value="ECO:0007669"/>
    <property type="project" value="TreeGrafter"/>
</dbReference>
<feature type="compositionally biased region" description="Polar residues" evidence="3">
    <location>
        <begin position="27"/>
        <end position="36"/>
    </location>
</feature>
<dbReference type="PANTHER" id="PTHR22792">
    <property type="entry name" value="LUPUS LA PROTEIN-RELATED"/>
    <property type="match status" value="1"/>
</dbReference>
<protein>
    <recommendedName>
        <fullName evidence="4">HTH La-type RNA-binding domain-containing protein</fullName>
    </recommendedName>
</protein>
<feature type="compositionally biased region" description="Basic and acidic residues" evidence="3">
    <location>
        <begin position="397"/>
        <end position="406"/>
    </location>
</feature>
<name>A0A0D2DZJ2_9EURO</name>
<feature type="compositionally biased region" description="Polar residues" evidence="3">
    <location>
        <begin position="50"/>
        <end position="59"/>
    </location>
</feature>
<sequence length="1184" mass="128485">MSSSSGAPAPVFSYAQAAKGLASAASTQSTSRNESPAASDKSVKERPIVDSTSATSTMKSPRLRSETGDRVSGENAAASTSTQVDGHASTAALEDVNKEGATQSQHAPSGDSESLPASHGDARPHQESQKDEIAQLPNGRKASSDDSTTPASQDQETPNVNEKKFRDGEDDWEKVSVPSLQAAEAQYKAAPIPSINIWQVRIEAQAAKKKDFQKPIVPSAPNQSRKSRSASEDFKRKPISKEVVGSIERESKNTENTTAAPRKDMPSARPSRPASQYGERTNGEAPPPVIDTTSWPTPENSTVDDRRKSASYERSEKPDAKPGPQKSHVNKWVAVPFVPTAKFETQLPPAAARRGGRGGIRGGRDTGGRGGGYTGASAEKQDASTSMGPPPVPRQSGEQDRGRRSDGQQGIRGASVPTSSTRPASGEGPANTFRKSNAVDHRDQSAFENVAIGPAAVQSTGEDQAIRTEHSSRSSSRHTGNTGNRRANGERNTPVDQSSGGIPQPKEPTLKYSVNTDRGNKTPAAGSSRGNGDFGRDRGPGKVRDWSRDKPESAREKVESWRDRESSGDQGNRRGGRSERGRGNYRGRGDHSYNPPFTSSHAYTSPLPQNGFEPPSRSTSHTEARSRQASQPFVPTQATTTPRTNPRSQSIPVGMMFPGYYNGMPAMPQQGLASIQTDMSMYGYPSQMQMQPSIMSAMPYNDPLNSYALLSMVMTQIEYYFSIDNLCKDLFLRKHMDGQGYVPLSVIANFKRIKTLTEDNLTIDNLRYVCQQVKSVEFLPGTDGDDRLRRREGWRDFVLPMEERFETARNDGPLHNPESYNRLVQQDQAGLVDPSFGYGQLRSPPLVMATSNGTFQANSPMSFLPGGLEENQIGAGQPVSPFEEGLNGLVARAPVAAYSRTSASAVRSPPASSTTPLNNIVNGHHRQGSRVDIEDNVFPDDQIPNVNIRMQPHTLSGAAPSFPGIARVVSGGSSSGRNEASNVPVEISQSRLPGLRGGAASPQQLEQFHGASFDNSSTIPVADESVIYFTKDGHETQLPPPQPGQYDQTYLSLHDVAFQQRQMGIKDALEPLYNFWTDFLVDKFNLGMYQEFKNTAVSDLQEGNDSGMSHLVRYFGKVLSGPVPISERLAVDMVHLSREEQSDKRPVLQVMRAAWRNGATNMKTIKRLGDVLNTEEKAELDKSG</sequence>
<dbReference type="GO" id="GO:0045727">
    <property type="term" value="P:positive regulation of translation"/>
    <property type="evidence" value="ECO:0007669"/>
    <property type="project" value="TreeGrafter"/>
</dbReference>
<feature type="compositionally biased region" description="Basic and acidic residues" evidence="3">
    <location>
        <begin position="576"/>
        <end position="591"/>
    </location>
</feature>
<proteinExistence type="predicted"/>
<feature type="region of interest" description="Disordered" evidence="3">
    <location>
        <begin position="207"/>
        <end position="651"/>
    </location>
</feature>
<organism evidence="5 6">
    <name type="scientific">Phialophora macrospora</name>
    <dbReference type="NCBI Taxonomy" id="1851006"/>
    <lineage>
        <taxon>Eukaryota</taxon>
        <taxon>Fungi</taxon>
        <taxon>Dikarya</taxon>
        <taxon>Ascomycota</taxon>
        <taxon>Pezizomycotina</taxon>
        <taxon>Eurotiomycetes</taxon>
        <taxon>Chaetothyriomycetidae</taxon>
        <taxon>Chaetothyriales</taxon>
        <taxon>Herpotrichiellaceae</taxon>
        <taxon>Phialophora</taxon>
    </lineage>
</organism>
<dbReference type="InterPro" id="IPR006607">
    <property type="entry name" value="DM15"/>
</dbReference>
<keyword evidence="1 2" id="KW-0694">RNA-binding</keyword>
<gene>
    <name evidence="5" type="ORF">PV04_06781</name>
</gene>